<keyword evidence="3" id="KW-1185">Reference proteome</keyword>
<dbReference type="GO" id="GO:0016787">
    <property type="term" value="F:hydrolase activity"/>
    <property type="evidence" value="ECO:0007669"/>
    <property type="project" value="UniProtKB-KW"/>
</dbReference>
<dbReference type="InterPro" id="IPR054485">
    <property type="entry name" value="FlK-like_dom"/>
</dbReference>
<dbReference type="AlphaFoldDB" id="A0A7X5UUB3"/>
<evidence type="ECO:0000313" key="3">
    <source>
        <dbReference type="Proteomes" id="UP000545493"/>
    </source>
</evidence>
<organism evidence="2 3">
    <name type="scientific">Saccharomonospora amisosensis</name>
    <dbReference type="NCBI Taxonomy" id="1128677"/>
    <lineage>
        <taxon>Bacteria</taxon>
        <taxon>Bacillati</taxon>
        <taxon>Actinomycetota</taxon>
        <taxon>Actinomycetes</taxon>
        <taxon>Pseudonocardiales</taxon>
        <taxon>Pseudonocardiaceae</taxon>
        <taxon>Saccharomonospora</taxon>
    </lineage>
</organism>
<gene>
    <name evidence="2" type="ORF">FHU38_004624</name>
</gene>
<dbReference type="EC" id="3.1.2.29" evidence="2"/>
<dbReference type="Pfam" id="PF22636">
    <property type="entry name" value="FlK"/>
    <property type="match status" value="1"/>
</dbReference>
<dbReference type="PANTHER" id="PTHR36934:SF1">
    <property type="entry name" value="THIOESTERASE DOMAIN-CONTAINING PROTEIN"/>
    <property type="match status" value="1"/>
</dbReference>
<evidence type="ECO:0000313" key="2">
    <source>
        <dbReference type="EMBL" id="NIJ14280.1"/>
    </source>
</evidence>
<dbReference type="Proteomes" id="UP000545493">
    <property type="component" value="Unassembled WGS sequence"/>
</dbReference>
<proteinExistence type="predicted"/>
<dbReference type="InterPro" id="IPR029069">
    <property type="entry name" value="HotDog_dom_sf"/>
</dbReference>
<accession>A0A7X5UUB3</accession>
<dbReference type="PANTHER" id="PTHR36934">
    <property type="entry name" value="BLR0278 PROTEIN"/>
    <property type="match status" value="1"/>
</dbReference>
<dbReference type="EMBL" id="JAAOYM010000001">
    <property type="protein sequence ID" value="NIJ14280.1"/>
    <property type="molecule type" value="Genomic_DNA"/>
</dbReference>
<protein>
    <submittedName>
        <fullName evidence="2">Fluoroacetyl-CoA thioesterase</fullName>
        <ecNumber evidence="2">3.1.2.29</ecNumber>
    </submittedName>
</protein>
<reference evidence="2 3" key="1">
    <citation type="submission" date="2020-03" db="EMBL/GenBank/DDBJ databases">
        <title>Sequencing the genomes of 1000 actinobacteria strains.</title>
        <authorList>
            <person name="Klenk H.-P."/>
        </authorList>
    </citation>
    <scope>NUCLEOTIDE SEQUENCE [LARGE SCALE GENOMIC DNA]</scope>
    <source>
        <strain evidence="2 3">DSM 45685</strain>
    </source>
</reference>
<dbReference type="SUPFAM" id="SSF54637">
    <property type="entry name" value="Thioesterase/thiol ester dehydrase-isomerase"/>
    <property type="match status" value="1"/>
</dbReference>
<dbReference type="RefSeq" id="WP_167175084.1">
    <property type="nucleotide sequence ID" value="NZ_JAAOYM010000001.1"/>
</dbReference>
<dbReference type="Gene3D" id="3.10.129.10">
    <property type="entry name" value="Hotdog Thioesterase"/>
    <property type="match status" value="1"/>
</dbReference>
<feature type="domain" description="Fluoroacetyl-CoA-specific thioesterase-like" evidence="1">
    <location>
        <begin position="16"/>
        <end position="118"/>
    </location>
</feature>
<comment type="caution">
    <text evidence="2">The sequence shown here is derived from an EMBL/GenBank/DDBJ whole genome shotgun (WGS) entry which is preliminary data.</text>
</comment>
<sequence>MACWAVGDTRVEEFQVRDEHLATSWANDLPVLATPIVLWWTELVAMNLMAPALAVGELTVGAGHEGVQHLAPTGLGETVRVTAELTGADRGKATFDVRAVDSAGVVYRASHTRAVVKRDRMVAALRERKP</sequence>
<dbReference type="InterPro" id="IPR025540">
    <property type="entry name" value="FlK"/>
</dbReference>
<keyword evidence="2" id="KW-0378">Hydrolase</keyword>
<name>A0A7X5UUB3_9PSEU</name>
<evidence type="ECO:0000259" key="1">
    <source>
        <dbReference type="Pfam" id="PF22636"/>
    </source>
</evidence>